<protein>
    <submittedName>
        <fullName evidence="5">Putative peptide ABC transporter periplasmic-binding protein y4tO</fullName>
    </submittedName>
</protein>
<evidence type="ECO:0000256" key="2">
    <source>
        <dbReference type="ARBA" id="ARBA00005695"/>
    </source>
</evidence>
<dbReference type="GO" id="GO:0043190">
    <property type="term" value="C:ATP-binding cassette (ABC) transporter complex"/>
    <property type="evidence" value="ECO:0007669"/>
    <property type="project" value="InterPro"/>
</dbReference>
<proteinExistence type="inferred from homology"/>
<comment type="similarity">
    <text evidence="2">Belongs to the bacterial solute-binding protein 5 family.</text>
</comment>
<dbReference type="GO" id="GO:0015833">
    <property type="term" value="P:peptide transport"/>
    <property type="evidence" value="ECO:0007669"/>
    <property type="project" value="TreeGrafter"/>
</dbReference>
<evidence type="ECO:0000256" key="1">
    <source>
        <dbReference type="ARBA" id="ARBA00004418"/>
    </source>
</evidence>
<name>A0A2P9AGQ8_9HYPH</name>
<organism evidence="5 6">
    <name type="scientific">Mesorhizobium delmotii</name>
    <dbReference type="NCBI Taxonomy" id="1631247"/>
    <lineage>
        <taxon>Bacteria</taxon>
        <taxon>Pseudomonadati</taxon>
        <taxon>Pseudomonadota</taxon>
        <taxon>Alphaproteobacteria</taxon>
        <taxon>Hyphomicrobiales</taxon>
        <taxon>Phyllobacteriaceae</taxon>
        <taxon>Mesorhizobium</taxon>
    </lineage>
</organism>
<dbReference type="Gene3D" id="3.40.190.10">
    <property type="entry name" value="Periplasmic binding protein-like II"/>
    <property type="match status" value="1"/>
</dbReference>
<keyword evidence="6" id="KW-1185">Reference proteome</keyword>
<dbReference type="Gene3D" id="3.10.105.10">
    <property type="entry name" value="Dipeptide-binding Protein, Domain 3"/>
    <property type="match status" value="1"/>
</dbReference>
<dbReference type="InterPro" id="IPR006311">
    <property type="entry name" value="TAT_signal"/>
</dbReference>
<dbReference type="RefSeq" id="WP_123147779.1">
    <property type="nucleotide sequence ID" value="NZ_FUIG01000019.1"/>
</dbReference>
<dbReference type="GO" id="GO:1904680">
    <property type="term" value="F:peptide transmembrane transporter activity"/>
    <property type="evidence" value="ECO:0007669"/>
    <property type="project" value="TreeGrafter"/>
</dbReference>
<keyword evidence="3" id="KW-0732">Signal</keyword>
<dbReference type="InterPro" id="IPR023765">
    <property type="entry name" value="SBP_5_CS"/>
</dbReference>
<dbReference type="PANTHER" id="PTHR30290">
    <property type="entry name" value="PERIPLASMIC BINDING COMPONENT OF ABC TRANSPORTER"/>
    <property type="match status" value="1"/>
</dbReference>
<comment type="subcellular location">
    <subcellularLocation>
        <location evidence="1">Periplasm</location>
    </subcellularLocation>
</comment>
<evidence type="ECO:0000313" key="5">
    <source>
        <dbReference type="EMBL" id="SJM30322.1"/>
    </source>
</evidence>
<dbReference type="PANTHER" id="PTHR30290:SF38">
    <property type="entry name" value="D,D-DIPEPTIDE-BINDING PERIPLASMIC PROTEIN DDPA-RELATED"/>
    <property type="match status" value="1"/>
</dbReference>
<sequence>MAISRRDLMKAGLAAGAAISIPSVVRAQTASADSRTVHMVKASDLRVFDPIWTATNITADHGAAIYDTLFSLDSKFMPQPQMVAKWDVSDDRKTYTFELRDGLGWHDGTPVTAADCVASIRRWGQVHPGGQLIMARANDISKKDDKTFTIALKEPMGILIDVLADLTPPCLFIMREKDASRPATEQVTANIGSGPFRFNEALAKPGASITYDRNEKYVPRKEPSDGLAGGKIVNVDRVIWDVIADQQTAMAALQAGEIDYFETPPADLYSLIESDPNLELQVLDKPGWNVLVRMNCLQKPFDNIKARQAVLHLIDQEAFMRVMYPDPKYIDTVTSIFGKDTPVSNDENTGWYKKGGDPEKAKQLFKEAGYAGEKVVILDPTDWHESDNASQFLAAELRKIGVNAELAPSDWGGVSTRRAKKDPVENGGWSMFITAESNYSLSNPLATPILLANGDAAWYGWPKNGEYEALRGKWAEVETLEERKALARKMQAIWWDFVGDVRLGKYVSPIAHRKTLSGLIGMPQIVPMWNMQKASA</sequence>
<evidence type="ECO:0000259" key="4">
    <source>
        <dbReference type="Pfam" id="PF00496"/>
    </source>
</evidence>
<dbReference type="GO" id="GO:0030288">
    <property type="term" value="C:outer membrane-bounded periplasmic space"/>
    <property type="evidence" value="ECO:0007669"/>
    <property type="project" value="UniProtKB-ARBA"/>
</dbReference>
<reference evidence="6" key="1">
    <citation type="submission" date="2016-12" db="EMBL/GenBank/DDBJ databases">
        <authorList>
            <person name="Brunel B."/>
        </authorList>
    </citation>
    <scope>NUCLEOTIDE SEQUENCE [LARGE SCALE GENOMIC DNA]</scope>
</reference>
<dbReference type="PIRSF" id="PIRSF002741">
    <property type="entry name" value="MppA"/>
    <property type="match status" value="1"/>
</dbReference>
<dbReference type="Proteomes" id="UP000245698">
    <property type="component" value="Unassembled WGS sequence"/>
</dbReference>
<dbReference type="Gene3D" id="3.90.76.10">
    <property type="entry name" value="Dipeptide-binding Protein, Domain 1"/>
    <property type="match status" value="1"/>
</dbReference>
<feature type="domain" description="Solute-binding protein family 5" evidence="4">
    <location>
        <begin position="78"/>
        <end position="439"/>
    </location>
</feature>
<dbReference type="PROSITE" id="PS51318">
    <property type="entry name" value="TAT"/>
    <property type="match status" value="1"/>
</dbReference>
<dbReference type="EMBL" id="FUIG01000019">
    <property type="protein sequence ID" value="SJM30322.1"/>
    <property type="molecule type" value="Genomic_DNA"/>
</dbReference>
<gene>
    <name evidence="5" type="ORF">BQ8482_130221</name>
</gene>
<dbReference type="CDD" id="cd08502">
    <property type="entry name" value="PBP2_NikA_DppA_OppA_like_16"/>
    <property type="match status" value="1"/>
</dbReference>
<dbReference type="PROSITE" id="PS01040">
    <property type="entry name" value="SBP_BACTERIAL_5"/>
    <property type="match status" value="1"/>
</dbReference>
<dbReference type="Pfam" id="PF00496">
    <property type="entry name" value="SBP_bac_5"/>
    <property type="match status" value="1"/>
</dbReference>
<dbReference type="InterPro" id="IPR000914">
    <property type="entry name" value="SBP_5_dom"/>
</dbReference>
<dbReference type="AlphaFoldDB" id="A0A2P9AGQ8"/>
<dbReference type="InterPro" id="IPR039424">
    <property type="entry name" value="SBP_5"/>
</dbReference>
<dbReference type="SUPFAM" id="SSF53850">
    <property type="entry name" value="Periplasmic binding protein-like II"/>
    <property type="match status" value="1"/>
</dbReference>
<accession>A0A2P9AGQ8</accession>
<evidence type="ECO:0000313" key="6">
    <source>
        <dbReference type="Proteomes" id="UP000245698"/>
    </source>
</evidence>
<dbReference type="InterPro" id="IPR030678">
    <property type="entry name" value="Peptide/Ni-bd"/>
</dbReference>
<evidence type="ECO:0000256" key="3">
    <source>
        <dbReference type="ARBA" id="ARBA00022729"/>
    </source>
</evidence>